<dbReference type="InterPro" id="IPR040026">
    <property type="entry name" value="FliD"/>
</dbReference>
<proteinExistence type="inferred from homology"/>
<keyword evidence="4 5" id="KW-0975">Bacterial flagellum</keyword>
<keyword evidence="8" id="KW-0969">Cilium</keyword>
<evidence type="ECO:0000256" key="4">
    <source>
        <dbReference type="ARBA" id="ARBA00023143"/>
    </source>
</evidence>
<dbReference type="Proteomes" id="UP000681425">
    <property type="component" value="Chromosome"/>
</dbReference>
<dbReference type="InterPro" id="IPR003481">
    <property type="entry name" value="FliD_N"/>
</dbReference>
<sequence>MTSIGSSISASLGIGSGIDTSALVKNLVAAVREPKETVITGRQTTNNARVSALASASSSLDTFSNALTSLLSGTGFSGTPTSNDPTIVNVAALPGGTPKGLPAQIEVKQLAFAQTLESTALASKTTAVGLGTLTLTTASGSSTITIDSTNNTLEGLAAAINGKNAGVTATVVTDNQGARLVMKGETGEANAFTLTAGTADADLQRFTFTGTNTPGSLQKKQSAQDSIIAIDNVEMHNSTNTIDTALPYVRIDLNKAAPGTVVTLASNEPTSTMRDLVVEFVDAYNTLRKALNSVSATGTDASTAGALAGDAGIRDMKTQLARLSSTNLIDSGPVRTLADLGISTNRDGTLALDTTKLDAAIAANPAAVTQMLNPSVASDTNPGLAGAMKKVRDSIQGEGGALAASQRKYKALQTELTDQLEKLDKDMTDYQERMTTIYAKMEAQLTAMKATQSYLEQQVAVWTNSNS</sequence>
<evidence type="ECO:0000256" key="2">
    <source>
        <dbReference type="ARBA" id="ARBA00011255"/>
    </source>
</evidence>
<dbReference type="RefSeq" id="WP_212609319.1">
    <property type="nucleotide sequence ID" value="NZ_CP073910.1"/>
</dbReference>
<keyword evidence="9" id="KW-1185">Reference proteome</keyword>
<dbReference type="PANTHER" id="PTHR30288">
    <property type="entry name" value="FLAGELLAR CAP/ASSEMBLY PROTEIN FLID"/>
    <property type="match status" value="1"/>
</dbReference>
<keyword evidence="3 5" id="KW-0175">Coiled coil</keyword>
<dbReference type="InterPro" id="IPR010809">
    <property type="entry name" value="FliD_C"/>
</dbReference>
<evidence type="ECO:0000256" key="3">
    <source>
        <dbReference type="ARBA" id="ARBA00023054"/>
    </source>
</evidence>
<dbReference type="EMBL" id="CP073910">
    <property type="protein sequence ID" value="QUT05811.1"/>
    <property type="molecule type" value="Genomic_DNA"/>
</dbReference>
<evidence type="ECO:0000313" key="8">
    <source>
        <dbReference type="EMBL" id="QUT05811.1"/>
    </source>
</evidence>
<dbReference type="KEGG" id="spph:KFK14_23230"/>
<comment type="subunit">
    <text evidence="2 5">Homopentamer.</text>
</comment>
<gene>
    <name evidence="8" type="primary">fliD</name>
    <name evidence="8" type="ORF">KFK14_23230</name>
</gene>
<feature type="domain" description="Flagellar hook-associated protein 2 C-terminal" evidence="7">
    <location>
        <begin position="223"/>
        <end position="449"/>
    </location>
</feature>
<dbReference type="GO" id="GO:0007155">
    <property type="term" value="P:cell adhesion"/>
    <property type="evidence" value="ECO:0007669"/>
    <property type="project" value="InterPro"/>
</dbReference>
<evidence type="ECO:0000259" key="7">
    <source>
        <dbReference type="Pfam" id="PF07195"/>
    </source>
</evidence>
<dbReference type="AlphaFoldDB" id="A0A975K6Q5"/>
<protein>
    <recommendedName>
        <fullName evidence="5">Flagellar hook-associated protein 2</fullName>
        <shortName evidence="5">HAP2</shortName>
    </recommendedName>
    <alternativeName>
        <fullName evidence="5">Flagellar cap protein</fullName>
    </alternativeName>
</protein>
<dbReference type="Pfam" id="PF02465">
    <property type="entry name" value="FliD_N"/>
    <property type="match status" value="1"/>
</dbReference>
<evidence type="ECO:0000256" key="5">
    <source>
        <dbReference type="RuleBase" id="RU362066"/>
    </source>
</evidence>
<dbReference type="Pfam" id="PF07195">
    <property type="entry name" value="FliD_C"/>
    <property type="match status" value="1"/>
</dbReference>
<evidence type="ECO:0000256" key="1">
    <source>
        <dbReference type="ARBA" id="ARBA00009764"/>
    </source>
</evidence>
<keyword evidence="8" id="KW-0966">Cell projection</keyword>
<organism evidence="8 9">
    <name type="scientific">Sphingobium phenoxybenzoativorans</name>
    <dbReference type="NCBI Taxonomy" id="1592790"/>
    <lineage>
        <taxon>Bacteria</taxon>
        <taxon>Pseudomonadati</taxon>
        <taxon>Pseudomonadota</taxon>
        <taxon>Alphaproteobacteria</taxon>
        <taxon>Sphingomonadales</taxon>
        <taxon>Sphingomonadaceae</taxon>
        <taxon>Sphingobium</taxon>
    </lineage>
</organism>
<dbReference type="GO" id="GO:0071973">
    <property type="term" value="P:bacterial-type flagellum-dependent cell motility"/>
    <property type="evidence" value="ECO:0007669"/>
    <property type="project" value="TreeGrafter"/>
</dbReference>
<evidence type="ECO:0000259" key="6">
    <source>
        <dbReference type="Pfam" id="PF02465"/>
    </source>
</evidence>
<reference evidence="8" key="1">
    <citation type="submission" date="2021-04" db="EMBL/GenBank/DDBJ databases">
        <title>Isolation of p-tert-butylphenol degrading bacteria Sphingobium phenoxybenzoativorans Tas13 from active sludge.</title>
        <authorList>
            <person name="Li Y."/>
        </authorList>
    </citation>
    <scope>NUCLEOTIDE SEQUENCE</scope>
    <source>
        <strain evidence="8">Tas13</strain>
    </source>
</reference>
<evidence type="ECO:0000313" key="9">
    <source>
        <dbReference type="Proteomes" id="UP000681425"/>
    </source>
</evidence>
<dbReference type="PANTHER" id="PTHR30288:SF0">
    <property type="entry name" value="FLAGELLAR HOOK-ASSOCIATED PROTEIN 2"/>
    <property type="match status" value="1"/>
</dbReference>
<feature type="domain" description="Flagellar hook-associated protein 2 N-terminal" evidence="6">
    <location>
        <begin position="16"/>
        <end position="114"/>
    </location>
</feature>
<keyword evidence="5" id="KW-0964">Secreted</keyword>
<keyword evidence="8" id="KW-0282">Flagellum</keyword>
<comment type="similarity">
    <text evidence="1 5">Belongs to the FliD family.</text>
</comment>
<accession>A0A975K6Q5</accession>
<comment type="subcellular location">
    <subcellularLocation>
        <location evidence="5">Secreted</location>
    </subcellularLocation>
    <subcellularLocation>
        <location evidence="5">Bacterial flagellum</location>
    </subcellularLocation>
</comment>
<dbReference type="GO" id="GO:0005576">
    <property type="term" value="C:extracellular region"/>
    <property type="evidence" value="ECO:0007669"/>
    <property type="project" value="UniProtKB-SubCell"/>
</dbReference>
<dbReference type="GO" id="GO:0009424">
    <property type="term" value="C:bacterial-type flagellum hook"/>
    <property type="evidence" value="ECO:0007669"/>
    <property type="project" value="UniProtKB-UniRule"/>
</dbReference>
<name>A0A975K6Q5_9SPHN</name>
<comment type="function">
    <text evidence="5">Required for morphogenesis and for the elongation of the flagellar filament by facilitating polymerization of the flagellin monomers at the tip of growing filament. Forms a capping structure, which prevents flagellin subunits (transported through the central channel of the flagellum) from leaking out without polymerization at the distal end.</text>
</comment>
<dbReference type="GO" id="GO:0009421">
    <property type="term" value="C:bacterial-type flagellum filament cap"/>
    <property type="evidence" value="ECO:0007669"/>
    <property type="project" value="InterPro"/>
</dbReference>
<feature type="coiled-coil region" evidence="5">
    <location>
        <begin position="402"/>
        <end position="433"/>
    </location>
</feature>